<feature type="domain" description="Glycoside hydrolase family 20 catalytic" evidence="5">
    <location>
        <begin position="53"/>
        <end position="220"/>
    </location>
</feature>
<organism evidence="6 7">
    <name type="scientific">Cryptolaemus montrouzieri</name>
    <dbReference type="NCBI Taxonomy" id="559131"/>
    <lineage>
        <taxon>Eukaryota</taxon>
        <taxon>Metazoa</taxon>
        <taxon>Ecdysozoa</taxon>
        <taxon>Arthropoda</taxon>
        <taxon>Hexapoda</taxon>
        <taxon>Insecta</taxon>
        <taxon>Pterygota</taxon>
        <taxon>Neoptera</taxon>
        <taxon>Endopterygota</taxon>
        <taxon>Coleoptera</taxon>
        <taxon>Polyphaga</taxon>
        <taxon>Cucujiformia</taxon>
        <taxon>Coccinelloidea</taxon>
        <taxon>Coccinellidae</taxon>
        <taxon>Scymninae</taxon>
        <taxon>Scymnini</taxon>
        <taxon>Cryptolaemus</taxon>
    </lineage>
</organism>
<evidence type="ECO:0000256" key="3">
    <source>
        <dbReference type="ARBA" id="ARBA00012663"/>
    </source>
</evidence>
<sequence>MDTLTVGSQRLIHIDLKGAPPKPSYFEKFFPFIKSYGATGILLEWEDTFPYTKELLQIGGLSNSAQATGAPYAIEDAKQLLELAADCDLLVIPLVQTFGHMEFVLKHDQWRNLREVENYPSSMCPSNSESMALVRNMVKQIVAFHPTLQYLHIGADEIWHLGMCPTCVKRSQIIKYGKASLYLDHVTEVAQFIKENYPNLKIIIWDDMLRSMDVKTLQDYNIGNLVEPMVWHYNSLEDFKLNAALWEKYSNIFKSIWVASAFKGSTSSCQIIPILKHHISNHEAWLRQLELHGSKILHFRGMALTGWSRYDHYATLCEMMPCSIPSMCYCLKTWLSGSSTSGIEISVCESLGFPEGYLTEGGLKMPSLQLNFPGGQIFLGMDWYCTLRTKYRNIINSDQMQTWFNQWQICNNYTNPMQIDTILPFINELLLEISTNENYLKAPLENTFYPHTIEELQGTLFAPIKQHLRQIKSDCETQLALGCRVRGQKRMIT</sequence>
<comment type="catalytic activity">
    <reaction evidence="1">
        <text>Hydrolysis of terminal non-reducing N-acetyl-D-hexosamine residues in N-acetyl-beta-D-hexosaminides.</text>
        <dbReference type="EC" id="3.2.1.52"/>
    </reaction>
</comment>
<dbReference type="Proteomes" id="UP001516400">
    <property type="component" value="Unassembled WGS sequence"/>
</dbReference>
<dbReference type="AlphaFoldDB" id="A0ABD2N488"/>
<name>A0ABD2N488_9CUCU</name>
<dbReference type="EC" id="3.2.1.52" evidence="3"/>
<dbReference type="GO" id="GO:0004563">
    <property type="term" value="F:beta-N-acetylhexosaminidase activity"/>
    <property type="evidence" value="ECO:0007669"/>
    <property type="project" value="UniProtKB-EC"/>
</dbReference>
<dbReference type="PANTHER" id="PTHR21040">
    <property type="entry name" value="BCDNA.GH04120"/>
    <property type="match status" value="1"/>
</dbReference>
<evidence type="ECO:0000256" key="4">
    <source>
        <dbReference type="ARBA" id="ARBA00022801"/>
    </source>
</evidence>
<gene>
    <name evidence="6" type="ORF">HHI36_014671</name>
</gene>
<keyword evidence="4" id="KW-0378">Hydrolase</keyword>
<reference evidence="6 7" key="1">
    <citation type="journal article" date="2021" name="BMC Biol.">
        <title>Horizontally acquired antibacterial genes associated with adaptive radiation of ladybird beetles.</title>
        <authorList>
            <person name="Li H.S."/>
            <person name="Tang X.F."/>
            <person name="Huang Y.H."/>
            <person name="Xu Z.Y."/>
            <person name="Chen M.L."/>
            <person name="Du X.Y."/>
            <person name="Qiu B.Y."/>
            <person name="Chen P.T."/>
            <person name="Zhang W."/>
            <person name="Slipinski A."/>
            <person name="Escalona H.E."/>
            <person name="Waterhouse R.M."/>
            <person name="Zwick A."/>
            <person name="Pang H."/>
        </authorList>
    </citation>
    <scope>NUCLEOTIDE SEQUENCE [LARGE SCALE GENOMIC DNA]</scope>
    <source>
        <strain evidence="6">SYSU2018</strain>
    </source>
</reference>
<dbReference type="SUPFAM" id="SSF51445">
    <property type="entry name" value="(Trans)glycosidases"/>
    <property type="match status" value="1"/>
</dbReference>
<dbReference type="InterPro" id="IPR015883">
    <property type="entry name" value="Glyco_hydro_20_cat"/>
</dbReference>
<evidence type="ECO:0000256" key="1">
    <source>
        <dbReference type="ARBA" id="ARBA00001231"/>
    </source>
</evidence>
<evidence type="ECO:0000313" key="6">
    <source>
        <dbReference type="EMBL" id="KAL3273215.1"/>
    </source>
</evidence>
<comment type="caution">
    <text evidence="6">The sequence shown here is derived from an EMBL/GenBank/DDBJ whole genome shotgun (WGS) entry which is preliminary data.</text>
</comment>
<keyword evidence="7" id="KW-1185">Reference proteome</keyword>
<accession>A0ABD2N488</accession>
<dbReference type="PANTHER" id="PTHR21040:SF8">
    <property type="entry name" value="BCDNA.GH04120"/>
    <property type="match status" value="1"/>
</dbReference>
<comment type="similarity">
    <text evidence="2">Belongs to the glycosyl hydrolase 20 family.</text>
</comment>
<dbReference type="InterPro" id="IPR038901">
    <property type="entry name" value="HEXDC-like"/>
</dbReference>
<protein>
    <recommendedName>
        <fullName evidence="3">beta-N-acetylhexosaminidase</fullName>
        <ecNumber evidence="3">3.2.1.52</ecNumber>
    </recommendedName>
</protein>
<evidence type="ECO:0000256" key="2">
    <source>
        <dbReference type="ARBA" id="ARBA00006285"/>
    </source>
</evidence>
<dbReference type="Gene3D" id="3.20.20.80">
    <property type="entry name" value="Glycosidases"/>
    <property type="match status" value="1"/>
</dbReference>
<dbReference type="EMBL" id="JABFTP020000062">
    <property type="protein sequence ID" value="KAL3273215.1"/>
    <property type="molecule type" value="Genomic_DNA"/>
</dbReference>
<dbReference type="InterPro" id="IPR017853">
    <property type="entry name" value="GH"/>
</dbReference>
<dbReference type="Pfam" id="PF00728">
    <property type="entry name" value="Glyco_hydro_20"/>
    <property type="match status" value="1"/>
</dbReference>
<evidence type="ECO:0000313" key="7">
    <source>
        <dbReference type="Proteomes" id="UP001516400"/>
    </source>
</evidence>
<evidence type="ECO:0000259" key="5">
    <source>
        <dbReference type="Pfam" id="PF00728"/>
    </source>
</evidence>
<proteinExistence type="inferred from homology"/>
<dbReference type="CDD" id="cd06565">
    <property type="entry name" value="GH20_GcnA-like"/>
    <property type="match status" value="1"/>
</dbReference>